<dbReference type="PIRSF" id="PIRSF000144">
    <property type="entry name" value="CbbBc"/>
    <property type="match status" value="1"/>
</dbReference>
<evidence type="ECO:0000256" key="5">
    <source>
        <dbReference type="ARBA" id="ARBA00022505"/>
    </source>
</evidence>
<feature type="domain" description="Molybdopterin oxidoreductase" evidence="10">
    <location>
        <begin position="109"/>
        <end position="489"/>
    </location>
</feature>
<comment type="cofactor">
    <cofactor evidence="2">
        <name>[4Fe-4S] cluster</name>
        <dbReference type="ChEBI" id="CHEBI:49883"/>
    </cofactor>
</comment>
<dbReference type="CDD" id="cd02767">
    <property type="entry name" value="MopB_ydeP"/>
    <property type="match status" value="1"/>
</dbReference>
<keyword evidence="9" id="KW-0411">Iron-sulfur</keyword>
<evidence type="ECO:0000256" key="7">
    <source>
        <dbReference type="ARBA" id="ARBA00023002"/>
    </source>
</evidence>
<keyword evidence="5" id="KW-0500">Molybdenum</keyword>
<dbReference type="InterPro" id="IPR006656">
    <property type="entry name" value="Mopterin_OxRdtase"/>
</dbReference>
<dbReference type="PANTHER" id="PTHR43105:SF4">
    <property type="entry name" value="PROTEIN YDEP"/>
    <property type="match status" value="1"/>
</dbReference>
<keyword evidence="12" id="KW-1185">Reference proteome</keyword>
<evidence type="ECO:0000313" key="12">
    <source>
        <dbReference type="Proteomes" id="UP001597206"/>
    </source>
</evidence>
<dbReference type="InterPro" id="IPR009010">
    <property type="entry name" value="Asp_de-COase-like_dom_sf"/>
</dbReference>
<evidence type="ECO:0000256" key="3">
    <source>
        <dbReference type="ARBA" id="ARBA00010312"/>
    </source>
</evidence>
<comment type="similarity">
    <text evidence="3">Belongs to the prokaryotic molybdopterin-containing oxidoreductase family.</text>
</comment>
<dbReference type="InterPro" id="IPR041953">
    <property type="entry name" value="YdeP_MopB"/>
</dbReference>
<dbReference type="InterPro" id="IPR050123">
    <property type="entry name" value="Prok_molybdopt-oxidoreductase"/>
</dbReference>
<evidence type="ECO:0000313" key="11">
    <source>
        <dbReference type="EMBL" id="MFD1123356.1"/>
    </source>
</evidence>
<proteinExistence type="inferred from homology"/>
<dbReference type="SUPFAM" id="SSF50692">
    <property type="entry name" value="ADC-like"/>
    <property type="match status" value="1"/>
</dbReference>
<dbReference type="PANTHER" id="PTHR43105">
    <property type="entry name" value="RESPIRATORY NITRATE REDUCTASE"/>
    <property type="match status" value="1"/>
</dbReference>
<dbReference type="InterPro" id="IPR037951">
    <property type="entry name" value="MopB_CT_YdeP"/>
</dbReference>
<sequence>MSKPHFVEPGGPAGGWGSVKAVSTVLLKEHIPFKGAKALAAQNKVNGFACVSCAWAKSAKPHPFEFCENGAMATAWEITAKRADADFFKQHTLSELESWSDHELEARGRLTVPMRWDAATDRYLEVSWEQALKEIAQELQPLDPKSAVWYTSGRASLETSYLYALMVRMYGSNNLPDSSNMCHESTSVGLQESIGVGVGTVVLKDFEQTDCILFFGQNVGTNSPRMLHDLQDARKRGIPIITFNPLRERGLVSFTNPQSPVQMLTGQETVISTHYHQVKPGGDIAAITGLCKALFELDDLAIASNSDRILDIDFIQTHTSEIEAFAAYVRQTDWQNIEQESGLTRSELEESARIYSQAKAVIGIFGMGLTQHRNGVHNVQMLVNLLMLRGNLGRPGAGICPVRGHSNVQGQRTVGITEKPELAPLDKLAELYHFEPPREKGLNTVESCAGIIDGSVKAFISLGGNFLRAVPETNQMEAGWRNLRLTVNIATKLNRSHVIHGEVAYLLPCLGRIEVDRQATGEQTVSVEDSTGCMHGSRGQAEPASEALLSETQIVARLAAAIFPDQKNVDWHAWAADYSLIRQAIEKTYPSIFPDFESRQWQPGGFRRPMPVVNREWNTSNKKANFICPDDLTADPDTRIFETEGPLRLFTIRSDGQFNTTVYHLDDRFRGVYGTRKVLFISEEDISGHGFKDGDLVTVTTACNDGVVRKVENLRLTTYDLPIGSVAGYFPECNPLMPLWHHAKKSMVPAAKSIPVTLSLQA</sequence>
<dbReference type="Proteomes" id="UP001597206">
    <property type="component" value="Unassembled WGS sequence"/>
</dbReference>
<name>A0ABW3PFA1_9PROT</name>
<evidence type="ECO:0000256" key="6">
    <source>
        <dbReference type="ARBA" id="ARBA00022723"/>
    </source>
</evidence>
<keyword evidence="6" id="KW-0479">Metal-binding</keyword>
<reference evidence="12" key="1">
    <citation type="journal article" date="2019" name="Int. J. Syst. Evol. Microbiol.">
        <title>The Global Catalogue of Microorganisms (GCM) 10K type strain sequencing project: providing services to taxonomists for standard genome sequencing and annotation.</title>
        <authorList>
            <consortium name="The Broad Institute Genomics Platform"/>
            <consortium name="The Broad Institute Genome Sequencing Center for Infectious Disease"/>
            <person name="Wu L."/>
            <person name="Ma J."/>
        </authorList>
    </citation>
    <scope>NUCLEOTIDE SEQUENCE [LARGE SCALE GENOMIC DNA]</scope>
    <source>
        <strain evidence="12">CCUG 58411</strain>
    </source>
</reference>
<organism evidence="11 12">
    <name type="scientific">Methylophilus flavus</name>
    <dbReference type="NCBI Taxonomy" id="640084"/>
    <lineage>
        <taxon>Bacteria</taxon>
        <taxon>Pseudomonadati</taxon>
        <taxon>Pseudomonadota</taxon>
        <taxon>Betaproteobacteria</taxon>
        <taxon>Nitrosomonadales</taxon>
        <taxon>Methylophilaceae</taxon>
        <taxon>Methylophilus</taxon>
    </lineage>
</organism>
<comment type="caution">
    <text evidence="11">The sequence shown here is derived from an EMBL/GenBank/DDBJ whole genome shotgun (WGS) entry which is preliminary data.</text>
</comment>
<evidence type="ECO:0000256" key="1">
    <source>
        <dbReference type="ARBA" id="ARBA00001942"/>
    </source>
</evidence>
<dbReference type="SUPFAM" id="SSF53706">
    <property type="entry name" value="Formate dehydrogenase/DMSO reductase, domains 1-3"/>
    <property type="match status" value="1"/>
</dbReference>
<dbReference type="EMBL" id="JBHTLN010000002">
    <property type="protein sequence ID" value="MFD1123356.1"/>
    <property type="molecule type" value="Genomic_DNA"/>
</dbReference>
<dbReference type="CDD" id="cd02787">
    <property type="entry name" value="MopB_CT_ydeP"/>
    <property type="match status" value="1"/>
</dbReference>
<evidence type="ECO:0000256" key="9">
    <source>
        <dbReference type="ARBA" id="ARBA00023014"/>
    </source>
</evidence>
<dbReference type="NCBIfam" id="TIGR01701">
    <property type="entry name" value="Fdhalpha-like"/>
    <property type="match status" value="1"/>
</dbReference>
<evidence type="ECO:0000256" key="4">
    <source>
        <dbReference type="ARBA" id="ARBA00022485"/>
    </source>
</evidence>
<gene>
    <name evidence="11" type="ORF">ACFQ2T_12620</name>
</gene>
<dbReference type="RefSeq" id="WP_379034948.1">
    <property type="nucleotide sequence ID" value="NZ_JBHTLN010000002.1"/>
</dbReference>
<evidence type="ECO:0000256" key="8">
    <source>
        <dbReference type="ARBA" id="ARBA00023004"/>
    </source>
</evidence>
<keyword evidence="7" id="KW-0560">Oxidoreductase</keyword>
<accession>A0ABW3PFA1</accession>
<comment type="cofactor">
    <cofactor evidence="1">
        <name>Mo-bis(molybdopterin guanine dinucleotide)</name>
        <dbReference type="ChEBI" id="CHEBI:60539"/>
    </cofactor>
</comment>
<evidence type="ECO:0000259" key="10">
    <source>
        <dbReference type="Pfam" id="PF00384"/>
    </source>
</evidence>
<dbReference type="Gene3D" id="3.40.228.10">
    <property type="entry name" value="Dimethylsulfoxide Reductase, domain 2"/>
    <property type="match status" value="1"/>
</dbReference>
<keyword evidence="8" id="KW-0408">Iron</keyword>
<dbReference type="Gene3D" id="3.40.50.740">
    <property type="match status" value="1"/>
</dbReference>
<keyword evidence="4" id="KW-0004">4Fe-4S</keyword>
<protein>
    <submittedName>
        <fullName evidence="11">FdhF/YdeP family oxidoreductase</fullName>
    </submittedName>
</protein>
<dbReference type="Pfam" id="PF00384">
    <property type="entry name" value="Molybdopterin"/>
    <property type="match status" value="1"/>
</dbReference>
<evidence type="ECO:0000256" key="2">
    <source>
        <dbReference type="ARBA" id="ARBA00001966"/>
    </source>
</evidence>
<dbReference type="InterPro" id="IPR010046">
    <property type="entry name" value="Mopterin_OxRdtse_a_bac"/>
</dbReference>